<dbReference type="EMBL" id="CAJOBC010108138">
    <property type="protein sequence ID" value="CAF4512498.1"/>
    <property type="molecule type" value="Genomic_DNA"/>
</dbReference>
<gene>
    <name evidence="2" type="ORF">GPM918_LOCUS43771</name>
    <name evidence="1" type="ORF">OVA965_LOCUS18647</name>
    <name evidence="4" type="ORF">SRO942_LOCUS45374</name>
    <name evidence="3" type="ORF">TMI583_LOCUS18660</name>
</gene>
<keyword evidence="5" id="KW-1185">Reference proteome</keyword>
<evidence type="ECO:0000313" key="5">
    <source>
        <dbReference type="Proteomes" id="UP000663829"/>
    </source>
</evidence>
<organism evidence="2 5">
    <name type="scientific">Didymodactylos carnosus</name>
    <dbReference type="NCBI Taxonomy" id="1234261"/>
    <lineage>
        <taxon>Eukaryota</taxon>
        <taxon>Metazoa</taxon>
        <taxon>Spiralia</taxon>
        <taxon>Gnathifera</taxon>
        <taxon>Rotifera</taxon>
        <taxon>Eurotatoria</taxon>
        <taxon>Bdelloidea</taxon>
        <taxon>Philodinida</taxon>
        <taxon>Philodinidae</taxon>
        <taxon>Didymodactylos</taxon>
    </lineage>
</organism>
<evidence type="ECO:0000313" key="3">
    <source>
        <dbReference type="EMBL" id="CAF3849314.1"/>
    </source>
</evidence>
<proteinExistence type="predicted"/>
<dbReference type="Proteomes" id="UP000663829">
    <property type="component" value="Unassembled WGS sequence"/>
</dbReference>
<dbReference type="EMBL" id="CAJNOK010009338">
    <property type="protein sequence ID" value="CAF1086993.1"/>
    <property type="molecule type" value="Genomic_DNA"/>
</dbReference>
<sequence length="195" mass="23327">KEENLRRETPYWIEELNLRMYDKECLLHDSKLSYRIYEAAQQLINSYMKSKEFHVGFDYLQSSKFENILMHSYDREKHWITLIITEDTIYILDSTQQVLTHSIKSYLQKITNKSLAQVVLIHMDREINDEVNSDLFTIADAFHFALKKTWPPHTYDLANMRLHLKTCLETKRTMAFSAINENIQIQSNQKWCTIQ</sequence>
<dbReference type="EMBL" id="CAJNOQ010040911">
    <property type="protein sequence ID" value="CAF1621635.1"/>
    <property type="molecule type" value="Genomic_DNA"/>
</dbReference>
<name>A0A816CI61_9BILA</name>
<dbReference type="Proteomes" id="UP000682733">
    <property type="component" value="Unassembled WGS sequence"/>
</dbReference>
<dbReference type="EMBL" id="CAJOBA010009356">
    <property type="protein sequence ID" value="CAF3849314.1"/>
    <property type="molecule type" value="Genomic_DNA"/>
</dbReference>
<evidence type="ECO:0000313" key="1">
    <source>
        <dbReference type="EMBL" id="CAF1086993.1"/>
    </source>
</evidence>
<protein>
    <recommendedName>
        <fullName evidence="6">Ubiquitin-like protease family profile domain-containing protein</fullName>
    </recommendedName>
</protein>
<feature type="non-terminal residue" evidence="2">
    <location>
        <position position="1"/>
    </location>
</feature>
<comment type="caution">
    <text evidence="2">The sequence shown here is derived from an EMBL/GenBank/DDBJ whole genome shotgun (WGS) entry which is preliminary data.</text>
</comment>
<reference evidence="2" key="1">
    <citation type="submission" date="2021-02" db="EMBL/GenBank/DDBJ databases">
        <authorList>
            <person name="Nowell W R."/>
        </authorList>
    </citation>
    <scope>NUCLEOTIDE SEQUENCE</scope>
</reference>
<evidence type="ECO:0000313" key="2">
    <source>
        <dbReference type="EMBL" id="CAF1621635.1"/>
    </source>
</evidence>
<accession>A0A816CI61</accession>
<evidence type="ECO:0008006" key="6">
    <source>
        <dbReference type="Google" id="ProtNLM"/>
    </source>
</evidence>
<evidence type="ECO:0000313" key="4">
    <source>
        <dbReference type="EMBL" id="CAF4512498.1"/>
    </source>
</evidence>
<dbReference type="AlphaFoldDB" id="A0A816CI61"/>
<dbReference type="Proteomes" id="UP000677228">
    <property type="component" value="Unassembled WGS sequence"/>
</dbReference>
<dbReference type="Proteomes" id="UP000681722">
    <property type="component" value="Unassembled WGS sequence"/>
</dbReference>